<gene>
    <name evidence="3" type="ORF">GCM10010911_25770</name>
</gene>
<name>A0A917DTA8_9BACL</name>
<dbReference type="InterPro" id="IPR036812">
    <property type="entry name" value="NAD(P)_OxRdtase_dom_sf"/>
</dbReference>
<dbReference type="EMBL" id="BMHP01000002">
    <property type="protein sequence ID" value="GGD66852.1"/>
    <property type="molecule type" value="Genomic_DNA"/>
</dbReference>
<evidence type="ECO:0000259" key="2">
    <source>
        <dbReference type="Pfam" id="PF00248"/>
    </source>
</evidence>
<dbReference type="Proteomes" id="UP000612456">
    <property type="component" value="Unassembled WGS sequence"/>
</dbReference>
<dbReference type="InterPro" id="IPR050523">
    <property type="entry name" value="AKR_Detox_Biosynth"/>
</dbReference>
<evidence type="ECO:0000256" key="1">
    <source>
        <dbReference type="ARBA" id="ARBA00023002"/>
    </source>
</evidence>
<dbReference type="GO" id="GO:0016491">
    <property type="term" value="F:oxidoreductase activity"/>
    <property type="evidence" value="ECO:0007669"/>
    <property type="project" value="UniProtKB-KW"/>
</dbReference>
<keyword evidence="1" id="KW-0560">Oxidoreductase</keyword>
<dbReference type="InterPro" id="IPR023210">
    <property type="entry name" value="NADP_OxRdtase_dom"/>
</dbReference>
<dbReference type="PANTHER" id="PTHR43364:SF4">
    <property type="entry name" value="NAD(P)-LINKED OXIDOREDUCTASE SUPERFAMILY PROTEIN"/>
    <property type="match status" value="1"/>
</dbReference>
<feature type="domain" description="NADP-dependent oxidoreductase" evidence="2">
    <location>
        <begin position="15"/>
        <end position="320"/>
    </location>
</feature>
<dbReference type="RefSeq" id="WP_188992366.1">
    <property type="nucleotide sequence ID" value="NZ_BMHP01000002.1"/>
</dbReference>
<organism evidence="3 4">
    <name type="scientific">Paenibacillus nasutitermitis</name>
    <dbReference type="NCBI Taxonomy" id="1652958"/>
    <lineage>
        <taxon>Bacteria</taxon>
        <taxon>Bacillati</taxon>
        <taxon>Bacillota</taxon>
        <taxon>Bacilli</taxon>
        <taxon>Bacillales</taxon>
        <taxon>Paenibacillaceae</taxon>
        <taxon>Paenibacillus</taxon>
    </lineage>
</organism>
<comment type="caution">
    <text evidence="3">The sequence shown here is derived from an EMBL/GenBank/DDBJ whole genome shotgun (WGS) entry which is preliminary data.</text>
</comment>
<dbReference type="PANTHER" id="PTHR43364">
    <property type="entry name" value="NADH-SPECIFIC METHYLGLYOXAL REDUCTASE-RELATED"/>
    <property type="match status" value="1"/>
</dbReference>
<dbReference type="Pfam" id="PF00248">
    <property type="entry name" value="Aldo_ket_red"/>
    <property type="match status" value="1"/>
</dbReference>
<sequence>MNPIKIEGTDLAMLPIALGTADYGTGVSREQSFRMMDQFVEGGGSVIDSARVYADWLPDGHGMSEKTVGDWLKTSGKRKQILLSTKGAHPRLSAMDVPRMSPQDIAADLEESLTALGVDEIDLYWLHRDDRSRPVGEILETLNQLKRDGKIRHFGCSNWRSDRIEEAAAYARIQGLTGFAASQIQWNLGQINEEAILDPTMVIMDETEQHFHRETGMALFAFTSQARGFFQKMEAGGVESLRESTRSAYYNEINLGRLRRAVELSRQLSVSISVIVLSYLTSQPFPVIPVIGSQTPQQVNDALAAVEVRLTPAMVKYLEEG</sequence>
<dbReference type="GO" id="GO:0005829">
    <property type="term" value="C:cytosol"/>
    <property type="evidence" value="ECO:0007669"/>
    <property type="project" value="TreeGrafter"/>
</dbReference>
<accession>A0A917DTA8</accession>
<dbReference type="SUPFAM" id="SSF51430">
    <property type="entry name" value="NAD(P)-linked oxidoreductase"/>
    <property type="match status" value="1"/>
</dbReference>
<reference evidence="3" key="1">
    <citation type="journal article" date="2014" name="Int. J. Syst. Evol. Microbiol.">
        <title>Complete genome sequence of Corynebacterium casei LMG S-19264T (=DSM 44701T), isolated from a smear-ripened cheese.</title>
        <authorList>
            <consortium name="US DOE Joint Genome Institute (JGI-PGF)"/>
            <person name="Walter F."/>
            <person name="Albersmeier A."/>
            <person name="Kalinowski J."/>
            <person name="Ruckert C."/>
        </authorList>
    </citation>
    <scope>NUCLEOTIDE SEQUENCE</scope>
    <source>
        <strain evidence="3">CGMCC 1.15178</strain>
    </source>
</reference>
<proteinExistence type="predicted"/>
<evidence type="ECO:0000313" key="4">
    <source>
        <dbReference type="Proteomes" id="UP000612456"/>
    </source>
</evidence>
<keyword evidence="4" id="KW-1185">Reference proteome</keyword>
<dbReference type="Gene3D" id="3.20.20.100">
    <property type="entry name" value="NADP-dependent oxidoreductase domain"/>
    <property type="match status" value="1"/>
</dbReference>
<protein>
    <recommendedName>
        <fullName evidence="2">NADP-dependent oxidoreductase domain-containing protein</fullName>
    </recommendedName>
</protein>
<dbReference type="CDD" id="cd19082">
    <property type="entry name" value="AKR_AKR10A1_2"/>
    <property type="match status" value="1"/>
</dbReference>
<evidence type="ECO:0000313" key="3">
    <source>
        <dbReference type="EMBL" id="GGD66852.1"/>
    </source>
</evidence>
<reference evidence="3" key="2">
    <citation type="submission" date="2020-09" db="EMBL/GenBank/DDBJ databases">
        <authorList>
            <person name="Sun Q."/>
            <person name="Zhou Y."/>
        </authorList>
    </citation>
    <scope>NUCLEOTIDE SEQUENCE</scope>
    <source>
        <strain evidence="3">CGMCC 1.15178</strain>
    </source>
</reference>
<dbReference type="AlphaFoldDB" id="A0A917DTA8"/>